<gene>
    <name evidence="2" type="ORF">ENM28_05735</name>
</gene>
<dbReference type="InterPro" id="IPR003115">
    <property type="entry name" value="ParB_N"/>
</dbReference>
<name>A0A7C5VK24_9DEIN</name>
<dbReference type="InterPro" id="IPR036086">
    <property type="entry name" value="ParB/Sulfiredoxin_sf"/>
</dbReference>
<comment type="caution">
    <text evidence="2">The sequence shown here is derived from an EMBL/GenBank/DDBJ whole genome shotgun (WGS) entry which is preliminary data.</text>
</comment>
<feature type="domain" description="ParB-like N-terminal" evidence="1">
    <location>
        <begin position="23"/>
        <end position="122"/>
    </location>
</feature>
<protein>
    <recommendedName>
        <fullName evidence="1">ParB-like N-terminal domain-containing protein</fullName>
    </recommendedName>
</protein>
<dbReference type="AlphaFoldDB" id="A0A7C5VK24"/>
<evidence type="ECO:0000259" key="1">
    <source>
        <dbReference type="SMART" id="SM00470"/>
    </source>
</evidence>
<dbReference type="CDD" id="cd16387">
    <property type="entry name" value="ParB_N_Srx"/>
    <property type="match status" value="1"/>
</dbReference>
<dbReference type="SMART" id="SM00470">
    <property type="entry name" value="ParB"/>
    <property type="match status" value="1"/>
</dbReference>
<dbReference type="GO" id="GO:0005694">
    <property type="term" value="C:chromosome"/>
    <property type="evidence" value="ECO:0007669"/>
    <property type="project" value="TreeGrafter"/>
</dbReference>
<reference evidence="2" key="1">
    <citation type="journal article" date="2020" name="mSystems">
        <title>Genome- and Community-Level Interaction Insights into Carbon Utilization and Element Cycling Functions of Hydrothermarchaeota in Hydrothermal Sediment.</title>
        <authorList>
            <person name="Zhou Z."/>
            <person name="Liu Y."/>
            <person name="Xu W."/>
            <person name="Pan J."/>
            <person name="Luo Z.H."/>
            <person name="Li M."/>
        </authorList>
    </citation>
    <scope>NUCLEOTIDE SEQUENCE [LARGE SCALE GENOMIC DNA]</scope>
    <source>
        <strain evidence="2">SpSt-1071</strain>
    </source>
</reference>
<dbReference type="PANTHER" id="PTHR33375:SF1">
    <property type="entry name" value="CHROMOSOME-PARTITIONING PROTEIN PARB-RELATED"/>
    <property type="match status" value="1"/>
</dbReference>
<proteinExistence type="predicted"/>
<dbReference type="EMBL" id="DRXE01000215">
    <property type="protein sequence ID" value="HHM68193.1"/>
    <property type="molecule type" value="Genomic_DNA"/>
</dbReference>
<accession>A0A7C5VK24</accession>
<dbReference type="GO" id="GO:0045881">
    <property type="term" value="P:positive regulation of sporulation resulting in formation of a cellular spore"/>
    <property type="evidence" value="ECO:0007669"/>
    <property type="project" value="TreeGrafter"/>
</dbReference>
<dbReference type="Pfam" id="PF02195">
    <property type="entry name" value="ParB_N"/>
    <property type="match status" value="1"/>
</dbReference>
<organism evidence="2">
    <name type="scientific">Thermus caliditerrae</name>
    <dbReference type="NCBI Taxonomy" id="1330700"/>
    <lineage>
        <taxon>Bacteria</taxon>
        <taxon>Thermotogati</taxon>
        <taxon>Deinococcota</taxon>
        <taxon>Deinococci</taxon>
        <taxon>Thermales</taxon>
        <taxon>Thermaceae</taxon>
        <taxon>Thermus</taxon>
    </lineage>
</organism>
<dbReference type="PANTHER" id="PTHR33375">
    <property type="entry name" value="CHROMOSOME-PARTITIONING PROTEIN PARB-RELATED"/>
    <property type="match status" value="1"/>
</dbReference>
<dbReference type="GO" id="GO:0007059">
    <property type="term" value="P:chromosome segregation"/>
    <property type="evidence" value="ECO:0007669"/>
    <property type="project" value="TreeGrafter"/>
</dbReference>
<dbReference type="Gene3D" id="3.90.1530.10">
    <property type="entry name" value="Conserved hypothetical protein from pyrococcus furiosus pfu- 392566-001, ParB domain"/>
    <property type="match status" value="1"/>
</dbReference>
<evidence type="ECO:0000313" key="2">
    <source>
        <dbReference type="EMBL" id="HHM68193.1"/>
    </source>
</evidence>
<sequence>MFAHHYLFPRLAEAQDEIRVHHRPLRFSEIEPPAKPLRPLNPARVALLKESIAHFGILSPLLVTPLPGGKFLLLDGFHRYQALQELRAEGVEVPQPIPAVVTWADNPNARYLVYALAHQANALRGEEGIGSREYFMTLLEQAFGASGVLAFSVALPALKAMQGEALEAYLDWVLAEGSPVDPTPEDKEGHPAYAPEVRAGIYLLEAVAGRENLPRVLALLWAPPEGTARERRPSPPPGELLEEVRRPSDVKRFLRGALAAIRSEMRGLKLRKRDLARPEVAGLLERVREVLRLLRSLREEGVGAPATSIPASAPAEQLPFHLAASPELVEEILSEEPDYGS</sequence>
<dbReference type="SUPFAM" id="SSF110849">
    <property type="entry name" value="ParB/Sulfiredoxin"/>
    <property type="match status" value="1"/>
</dbReference>
<dbReference type="InterPro" id="IPR050336">
    <property type="entry name" value="Chromosome_partition/occlusion"/>
</dbReference>